<dbReference type="PROSITE" id="PS01124">
    <property type="entry name" value="HTH_ARAC_FAMILY_2"/>
    <property type="match status" value="1"/>
</dbReference>
<comment type="caution">
    <text evidence="5">The sequence shown here is derived from an EMBL/GenBank/DDBJ whole genome shotgun (WGS) entry which is preliminary data.</text>
</comment>
<keyword evidence="1" id="KW-0805">Transcription regulation</keyword>
<gene>
    <name evidence="5" type="ORF">D0Z08_22210</name>
</gene>
<evidence type="ECO:0000256" key="2">
    <source>
        <dbReference type="ARBA" id="ARBA00023125"/>
    </source>
</evidence>
<feature type="domain" description="HTH araC/xylS-type" evidence="4">
    <location>
        <begin position="221"/>
        <end position="323"/>
    </location>
</feature>
<organism evidence="5 6">
    <name type="scientific">Nocardioides immobilis</name>
    <dbReference type="NCBI Taxonomy" id="2049295"/>
    <lineage>
        <taxon>Bacteria</taxon>
        <taxon>Bacillati</taxon>
        <taxon>Actinomycetota</taxon>
        <taxon>Actinomycetes</taxon>
        <taxon>Propionibacteriales</taxon>
        <taxon>Nocardioidaceae</taxon>
        <taxon>Nocardioides</taxon>
    </lineage>
</organism>
<dbReference type="Pfam" id="PF12833">
    <property type="entry name" value="HTH_18"/>
    <property type="match status" value="1"/>
</dbReference>
<dbReference type="EMBL" id="QXGH01000028">
    <property type="protein sequence ID" value="RHW24917.1"/>
    <property type="molecule type" value="Genomic_DNA"/>
</dbReference>
<sequence>MGVPLEARAAFHTRDVDQARELVARAFCSHRLELLDGSQIDVRQNSAGLANLSLHYLDYGADVRISPEPLQSFFLVQIPLAGVAEATSGGVDVVSTPQLATVLSPHEPVSMRWTSGTPHLCVRIDREALETKMSRMIGRSLKDPLTFELGLPMDTPSAISMRHFVDMLRFELETDNGLSEQPLIVGQLEDLLMTSLLLSAPHNYTERLNGDHSEAAPRTVRRAMEIIEDHAHEPLTVEDIAEAVGTSVRALQSGFRNHVGSSPMGYLRDVRLDLVHKALVSADPGAGVTVTDVALAKGFMHLGRFAQAYREKYGVSPSTTLRS</sequence>
<dbReference type="OrthoDB" id="5464689at2"/>
<dbReference type="PANTHER" id="PTHR46796:SF12">
    <property type="entry name" value="HTH-TYPE DNA-BINDING TRANSCRIPTIONAL ACTIVATOR EUTR"/>
    <property type="match status" value="1"/>
</dbReference>
<reference evidence="5 6" key="1">
    <citation type="submission" date="2018-09" db="EMBL/GenBank/DDBJ databases">
        <title>Genome sequencing of Nocardioides immobilis CCTCC AB 2017083 for comparison to Nocardioides silvaticus.</title>
        <authorList>
            <person name="Li C."/>
            <person name="Wang G."/>
        </authorList>
    </citation>
    <scope>NUCLEOTIDE SEQUENCE [LARGE SCALE GENOMIC DNA]</scope>
    <source>
        <strain evidence="5 6">CCTCC AB 2017083</strain>
    </source>
</reference>
<dbReference type="Gene3D" id="1.10.10.60">
    <property type="entry name" value="Homeodomain-like"/>
    <property type="match status" value="1"/>
</dbReference>
<accession>A0A417XXP7</accession>
<dbReference type="InterPro" id="IPR050204">
    <property type="entry name" value="AraC_XylS_family_regulators"/>
</dbReference>
<dbReference type="InterPro" id="IPR035418">
    <property type="entry name" value="AraC-bd_2"/>
</dbReference>
<evidence type="ECO:0000313" key="5">
    <source>
        <dbReference type="EMBL" id="RHW24917.1"/>
    </source>
</evidence>
<dbReference type="InterPro" id="IPR009057">
    <property type="entry name" value="Homeodomain-like_sf"/>
</dbReference>
<protein>
    <submittedName>
        <fullName evidence="5">AraC family transcriptional regulator</fullName>
    </submittedName>
</protein>
<keyword evidence="2" id="KW-0238">DNA-binding</keyword>
<keyword evidence="3" id="KW-0804">Transcription</keyword>
<dbReference type="GO" id="GO:0043565">
    <property type="term" value="F:sequence-specific DNA binding"/>
    <property type="evidence" value="ECO:0007669"/>
    <property type="project" value="InterPro"/>
</dbReference>
<dbReference type="SMART" id="SM00342">
    <property type="entry name" value="HTH_ARAC"/>
    <property type="match status" value="1"/>
</dbReference>
<dbReference type="InterPro" id="IPR018060">
    <property type="entry name" value="HTH_AraC"/>
</dbReference>
<evidence type="ECO:0000256" key="3">
    <source>
        <dbReference type="ARBA" id="ARBA00023163"/>
    </source>
</evidence>
<dbReference type="RefSeq" id="WP_118927460.1">
    <property type="nucleotide sequence ID" value="NZ_QXGH01000028.1"/>
</dbReference>
<name>A0A417XXP7_9ACTN</name>
<dbReference type="PANTHER" id="PTHR46796">
    <property type="entry name" value="HTH-TYPE TRANSCRIPTIONAL ACTIVATOR RHAS-RELATED"/>
    <property type="match status" value="1"/>
</dbReference>
<dbReference type="SUPFAM" id="SSF46689">
    <property type="entry name" value="Homeodomain-like"/>
    <property type="match status" value="1"/>
</dbReference>
<dbReference type="GO" id="GO:0003700">
    <property type="term" value="F:DNA-binding transcription factor activity"/>
    <property type="evidence" value="ECO:0007669"/>
    <property type="project" value="InterPro"/>
</dbReference>
<dbReference type="Pfam" id="PF14525">
    <property type="entry name" value="AraC_binding_2"/>
    <property type="match status" value="1"/>
</dbReference>
<dbReference type="Proteomes" id="UP000283644">
    <property type="component" value="Unassembled WGS sequence"/>
</dbReference>
<dbReference type="AlphaFoldDB" id="A0A417XXP7"/>
<keyword evidence="6" id="KW-1185">Reference proteome</keyword>
<evidence type="ECO:0000256" key="1">
    <source>
        <dbReference type="ARBA" id="ARBA00023015"/>
    </source>
</evidence>
<evidence type="ECO:0000259" key="4">
    <source>
        <dbReference type="PROSITE" id="PS01124"/>
    </source>
</evidence>
<proteinExistence type="predicted"/>
<evidence type="ECO:0000313" key="6">
    <source>
        <dbReference type="Proteomes" id="UP000283644"/>
    </source>
</evidence>